<sequence>MAKDSSFDVVSQVDMQEMDNAVNQVKKEIDQRYDFRGSNASIELGEKEVKIAAEDEYKLGAILDMLRQKMAKRGIPLRCLVPGKIEPAAKGTVRQALEIQQGISKENGKKIVAAIKASKLKVTAQIQDDQVRVAGAKKDDLQAVIQLLKAGDFGVDLQFINMR</sequence>
<comment type="caution">
    <text evidence="4">The sequence shown here is derived from an EMBL/GenBank/DDBJ whole genome shotgun (WGS) entry which is preliminary data.</text>
</comment>
<dbReference type="NCBIfam" id="NF003819">
    <property type="entry name" value="PRK05412.1"/>
    <property type="match status" value="1"/>
</dbReference>
<dbReference type="PANTHER" id="PTHR30476:SF0">
    <property type="entry name" value="UPF0234 PROTEIN YAJQ"/>
    <property type="match status" value="1"/>
</dbReference>
<dbReference type="HAMAP" id="MF_00632">
    <property type="entry name" value="UPF0234"/>
    <property type="match status" value="1"/>
</dbReference>
<evidence type="ECO:0000256" key="3">
    <source>
        <dbReference type="HAMAP-Rule" id="MF_00632"/>
    </source>
</evidence>
<dbReference type="CDD" id="cd11740">
    <property type="entry name" value="YajQ_like"/>
    <property type="match status" value="1"/>
</dbReference>
<dbReference type="Pfam" id="PF04461">
    <property type="entry name" value="YajQ"/>
    <property type="match status" value="1"/>
</dbReference>
<dbReference type="InterPro" id="IPR035571">
    <property type="entry name" value="UPF0234-like_C"/>
</dbReference>
<evidence type="ECO:0000313" key="5">
    <source>
        <dbReference type="Proteomes" id="UP000186777"/>
    </source>
</evidence>
<dbReference type="PANTHER" id="PTHR30476">
    <property type="entry name" value="UPF0234 PROTEIN YAJQ"/>
    <property type="match status" value="1"/>
</dbReference>
<reference evidence="4 5" key="1">
    <citation type="journal article" date="2016" name="Nat. Biotechnol.">
        <title>Measurement of bacterial replication rates in microbial communities.</title>
        <authorList>
            <person name="Brown C.T."/>
            <person name="Olm M.R."/>
            <person name="Thomas B.C."/>
            <person name="Banfield J.F."/>
        </authorList>
    </citation>
    <scope>NUCLEOTIDE SEQUENCE [LARGE SCALE GENOMIC DNA]</scope>
    <source>
        <strain evidence="4">46_33</strain>
    </source>
</reference>
<accession>A0A1Q6R774</accession>
<comment type="function">
    <text evidence="3">Nucleotide-binding protein.</text>
</comment>
<dbReference type="RefSeq" id="WP_293721545.1">
    <property type="nucleotide sequence ID" value="NZ_CALJWU010000037.1"/>
</dbReference>
<dbReference type="GO" id="GO:0005829">
    <property type="term" value="C:cytosol"/>
    <property type="evidence" value="ECO:0007669"/>
    <property type="project" value="TreeGrafter"/>
</dbReference>
<comment type="similarity">
    <text evidence="2 3">Belongs to the YajQ family.</text>
</comment>
<evidence type="ECO:0000313" key="4">
    <source>
        <dbReference type="EMBL" id="OLA38217.1"/>
    </source>
</evidence>
<gene>
    <name evidence="4" type="ORF">BHW43_03745</name>
</gene>
<dbReference type="InterPro" id="IPR007551">
    <property type="entry name" value="YajQ/Smlt4090-like"/>
</dbReference>
<evidence type="ECO:0000256" key="2">
    <source>
        <dbReference type="ARBA" id="ARBA00093450"/>
    </source>
</evidence>
<proteinExistence type="inferred from homology"/>
<protein>
    <recommendedName>
        <fullName evidence="3">Nucleotide-binding protein BHW43_03745</fullName>
    </recommendedName>
</protein>
<evidence type="ECO:0000256" key="1">
    <source>
        <dbReference type="ARBA" id="ARBA00022741"/>
    </source>
</evidence>
<dbReference type="InterPro" id="IPR036183">
    <property type="entry name" value="YajQ-like_sf"/>
</dbReference>
<keyword evidence="1 3" id="KW-0547">Nucleotide-binding</keyword>
<name>A0A1Q6R774_9FIRM</name>
<dbReference type="Proteomes" id="UP000186777">
    <property type="component" value="Unassembled WGS sequence"/>
</dbReference>
<organism evidence="4 5">
    <name type="scientific">Phascolarctobacterium succinatutens</name>
    <dbReference type="NCBI Taxonomy" id="626940"/>
    <lineage>
        <taxon>Bacteria</taxon>
        <taxon>Bacillati</taxon>
        <taxon>Bacillota</taxon>
        <taxon>Negativicutes</taxon>
        <taxon>Acidaminococcales</taxon>
        <taxon>Acidaminococcaceae</taxon>
        <taxon>Phascolarctobacterium</taxon>
    </lineage>
</organism>
<dbReference type="InterPro" id="IPR035570">
    <property type="entry name" value="UPF0234_N"/>
</dbReference>
<dbReference type="STRING" id="626940.BHW43_03745"/>
<dbReference type="GO" id="GO:0000166">
    <property type="term" value="F:nucleotide binding"/>
    <property type="evidence" value="ECO:0007669"/>
    <property type="project" value="UniProtKB-UniRule"/>
</dbReference>
<dbReference type="Gene3D" id="3.30.70.990">
    <property type="entry name" value="YajQ-like, domain 2"/>
    <property type="match status" value="1"/>
</dbReference>
<dbReference type="SUPFAM" id="SSF89963">
    <property type="entry name" value="YajQ-like"/>
    <property type="match status" value="2"/>
</dbReference>
<dbReference type="EMBL" id="MNTG01000024">
    <property type="protein sequence ID" value="OLA38217.1"/>
    <property type="molecule type" value="Genomic_DNA"/>
</dbReference>
<dbReference type="AlphaFoldDB" id="A0A1Q6R774"/>
<dbReference type="Gene3D" id="3.30.70.860">
    <property type="match status" value="1"/>
</dbReference>